<dbReference type="PANTHER" id="PTHR43133:SF46">
    <property type="entry name" value="RNA POLYMERASE SIGMA-70 FACTOR ECF SUBFAMILY"/>
    <property type="match status" value="1"/>
</dbReference>
<dbReference type="InterPro" id="IPR013249">
    <property type="entry name" value="RNA_pol_sigma70_r4_t2"/>
</dbReference>
<dbReference type="PANTHER" id="PTHR43133">
    <property type="entry name" value="RNA POLYMERASE ECF-TYPE SIGMA FACTO"/>
    <property type="match status" value="1"/>
</dbReference>
<evidence type="ECO:0000256" key="3">
    <source>
        <dbReference type="ARBA" id="ARBA00023082"/>
    </source>
</evidence>
<evidence type="ECO:0000259" key="5">
    <source>
        <dbReference type="Pfam" id="PF08281"/>
    </source>
</evidence>
<dbReference type="Proteomes" id="UP000600214">
    <property type="component" value="Unassembled WGS sequence"/>
</dbReference>
<gene>
    <name evidence="6" type="ORF">GCM10007423_06310</name>
</gene>
<comment type="similarity">
    <text evidence="1">Belongs to the sigma-70 factor family. ECF subfamily.</text>
</comment>
<keyword evidence="2" id="KW-0805">Transcription regulation</keyword>
<proteinExistence type="inferred from homology"/>
<protein>
    <submittedName>
        <fullName evidence="6">RNA polymerase sigma-70 factor</fullName>
    </submittedName>
</protein>
<dbReference type="Gene3D" id="1.10.1740.10">
    <property type="match status" value="1"/>
</dbReference>
<dbReference type="InterPro" id="IPR036388">
    <property type="entry name" value="WH-like_DNA-bd_sf"/>
</dbReference>
<feature type="domain" description="RNA polymerase sigma factor 70 region 4 type 2" evidence="5">
    <location>
        <begin position="125"/>
        <end position="177"/>
    </location>
</feature>
<evidence type="ECO:0000313" key="6">
    <source>
        <dbReference type="EMBL" id="GGH23596.1"/>
    </source>
</evidence>
<dbReference type="InterPro" id="IPR039425">
    <property type="entry name" value="RNA_pol_sigma-70-like"/>
</dbReference>
<organism evidence="6 7">
    <name type="scientific">Dyadobacter endophyticus</name>
    <dbReference type="NCBI Taxonomy" id="1749036"/>
    <lineage>
        <taxon>Bacteria</taxon>
        <taxon>Pseudomonadati</taxon>
        <taxon>Bacteroidota</taxon>
        <taxon>Cytophagia</taxon>
        <taxon>Cytophagales</taxon>
        <taxon>Spirosomataceae</taxon>
        <taxon>Dyadobacter</taxon>
    </lineage>
</organism>
<sequence>MNHLMTKFLTDEQLVTQLREGNKRAFEEIYDRYWYKLFCISYHQVGSREESEELVHDIFESLWNKRLDTEIRNLGVYLVIAMKYRVTNFIKSQITWRRYQEYLILNKIQETYSTDEIVQFSDLSRAVDEVMRKLPEKTSRVFQLSRFENRPVKDIAEELNISEKAVEYHITKSLKALRENLWMYYSAN</sequence>
<accession>A0ABQ1YG83</accession>
<evidence type="ECO:0000256" key="2">
    <source>
        <dbReference type="ARBA" id="ARBA00023015"/>
    </source>
</evidence>
<reference evidence="7" key="1">
    <citation type="journal article" date="2019" name="Int. J. Syst. Evol. Microbiol.">
        <title>The Global Catalogue of Microorganisms (GCM) 10K type strain sequencing project: providing services to taxonomists for standard genome sequencing and annotation.</title>
        <authorList>
            <consortium name="The Broad Institute Genomics Platform"/>
            <consortium name="The Broad Institute Genome Sequencing Center for Infectious Disease"/>
            <person name="Wu L."/>
            <person name="Ma J."/>
        </authorList>
    </citation>
    <scope>NUCLEOTIDE SEQUENCE [LARGE SCALE GENOMIC DNA]</scope>
    <source>
        <strain evidence="7">CGMCC 1.15288</strain>
    </source>
</reference>
<comment type="caution">
    <text evidence="6">The sequence shown here is derived from an EMBL/GenBank/DDBJ whole genome shotgun (WGS) entry which is preliminary data.</text>
</comment>
<dbReference type="Pfam" id="PF08281">
    <property type="entry name" value="Sigma70_r4_2"/>
    <property type="match status" value="1"/>
</dbReference>
<dbReference type="Gene3D" id="1.10.10.10">
    <property type="entry name" value="Winged helix-like DNA-binding domain superfamily/Winged helix DNA-binding domain"/>
    <property type="match status" value="1"/>
</dbReference>
<keyword evidence="3" id="KW-0731">Sigma factor</keyword>
<evidence type="ECO:0000313" key="7">
    <source>
        <dbReference type="Proteomes" id="UP000600214"/>
    </source>
</evidence>
<keyword evidence="4" id="KW-0804">Transcription</keyword>
<dbReference type="NCBIfam" id="TIGR02937">
    <property type="entry name" value="sigma70-ECF"/>
    <property type="match status" value="1"/>
</dbReference>
<dbReference type="SUPFAM" id="SSF88659">
    <property type="entry name" value="Sigma3 and sigma4 domains of RNA polymerase sigma factors"/>
    <property type="match status" value="1"/>
</dbReference>
<evidence type="ECO:0000256" key="4">
    <source>
        <dbReference type="ARBA" id="ARBA00023163"/>
    </source>
</evidence>
<dbReference type="SUPFAM" id="SSF88946">
    <property type="entry name" value="Sigma2 domain of RNA polymerase sigma factors"/>
    <property type="match status" value="1"/>
</dbReference>
<dbReference type="EMBL" id="BMIA01000001">
    <property type="protein sequence ID" value="GGH23596.1"/>
    <property type="molecule type" value="Genomic_DNA"/>
</dbReference>
<dbReference type="InterPro" id="IPR013325">
    <property type="entry name" value="RNA_pol_sigma_r2"/>
</dbReference>
<evidence type="ECO:0000256" key="1">
    <source>
        <dbReference type="ARBA" id="ARBA00010641"/>
    </source>
</evidence>
<name>A0ABQ1YG83_9BACT</name>
<dbReference type="InterPro" id="IPR013324">
    <property type="entry name" value="RNA_pol_sigma_r3/r4-like"/>
</dbReference>
<dbReference type="InterPro" id="IPR014284">
    <property type="entry name" value="RNA_pol_sigma-70_dom"/>
</dbReference>
<keyword evidence="7" id="KW-1185">Reference proteome</keyword>